<reference evidence="3 4" key="1">
    <citation type="submission" date="2018-09" db="EMBL/GenBank/DDBJ databases">
        <title>Paenibacillus SK2017-BO5.</title>
        <authorList>
            <person name="Piskunova J.V."/>
            <person name="Dubiley S.A."/>
            <person name="Severinov K.V."/>
        </authorList>
    </citation>
    <scope>NUCLEOTIDE SEQUENCE [LARGE SCALE GENOMIC DNA]</scope>
    <source>
        <strain evidence="3 4">BO5</strain>
    </source>
</reference>
<sequence>MNRQRMLWLAACSALLIASGLMSGCADNQAAPDASPSPGQAQSSPTAAGTRGEAPADSAAAGQDAASNYDSTAGGNSSAGESAADDAEVEQVLKSIDTGNGYHKKIELLKDGGKRVTITDPNGKATVRKVEYEGMISAVDGSSVTVQLEHGGEKTIEVGNHMIVDDETGQGFKAGTGIEWDVDQDGTILNIELDD</sequence>
<dbReference type="EMBL" id="QYZD01000021">
    <property type="protein sequence ID" value="RJG21776.1"/>
    <property type="molecule type" value="Genomic_DNA"/>
</dbReference>
<accession>A0A3A3GHZ1</accession>
<protein>
    <submittedName>
        <fullName evidence="3">Uncharacterized protein</fullName>
    </submittedName>
</protein>
<gene>
    <name evidence="3" type="ORF">DQX05_20470</name>
</gene>
<feature type="signal peptide" evidence="2">
    <location>
        <begin position="1"/>
        <end position="30"/>
    </location>
</feature>
<evidence type="ECO:0000256" key="1">
    <source>
        <dbReference type="SAM" id="MobiDB-lite"/>
    </source>
</evidence>
<evidence type="ECO:0000313" key="3">
    <source>
        <dbReference type="EMBL" id="RJG21776.1"/>
    </source>
</evidence>
<evidence type="ECO:0000256" key="2">
    <source>
        <dbReference type="SAM" id="SignalP"/>
    </source>
</evidence>
<organism evidence="3 4">
    <name type="scientific">Paenibacillus thiaminolyticus</name>
    <name type="common">Bacillus thiaminolyticus</name>
    <dbReference type="NCBI Taxonomy" id="49283"/>
    <lineage>
        <taxon>Bacteria</taxon>
        <taxon>Bacillati</taxon>
        <taxon>Bacillota</taxon>
        <taxon>Bacilli</taxon>
        <taxon>Bacillales</taxon>
        <taxon>Paenibacillaceae</taxon>
        <taxon>Paenibacillus</taxon>
    </lineage>
</organism>
<feature type="compositionally biased region" description="Low complexity" evidence="1">
    <location>
        <begin position="29"/>
        <end position="48"/>
    </location>
</feature>
<feature type="compositionally biased region" description="Low complexity" evidence="1">
    <location>
        <begin position="55"/>
        <end position="82"/>
    </location>
</feature>
<dbReference type="Proteomes" id="UP000266177">
    <property type="component" value="Unassembled WGS sequence"/>
</dbReference>
<feature type="region of interest" description="Disordered" evidence="1">
    <location>
        <begin position="27"/>
        <end position="86"/>
    </location>
</feature>
<dbReference type="PROSITE" id="PS51257">
    <property type="entry name" value="PROKAR_LIPOPROTEIN"/>
    <property type="match status" value="1"/>
</dbReference>
<proteinExistence type="predicted"/>
<name>A0A3A3GHZ1_PANTH</name>
<dbReference type="OrthoDB" id="2608759at2"/>
<dbReference type="RefSeq" id="WP_119795343.1">
    <property type="nucleotide sequence ID" value="NZ_QYZD01000021.1"/>
</dbReference>
<dbReference type="AlphaFoldDB" id="A0A3A3GHZ1"/>
<evidence type="ECO:0000313" key="4">
    <source>
        <dbReference type="Proteomes" id="UP000266177"/>
    </source>
</evidence>
<comment type="caution">
    <text evidence="3">The sequence shown here is derived from an EMBL/GenBank/DDBJ whole genome shotgun (WGS) entry which is preliminary data.</text>
</comment>
<keyword evidence="2" id="KW-0732">Signal</keyword>
<feature type="chain" id="PRO_5017467744" evidence="2">
    <location>
        <begin position="31"/>
        <end position="195"/>
    </location>
</feature>